<feature type="domain" description="Carboxylesterase type B" evidence="3">
    <location>
        <begin position="40"/>
        <end position="129"/>
    </location>
</feature>
<dbReference type="GeneTree" id="ENSGT00940000166187"/>
<protein>
    <recommendedName>
        <fullName evidence="3">Carboxylesterase type B domain-containing protein</fullName>
    </recommendedName>
</protein>
<dbReference type="PANTHER" id="PTHR44590:SF4">
    <property type="entry name" value="CARBOXYLIC ESTER HYDROLASE"/>
    <property type="match status" value="1"/>
</dbReference>
<feature type="region of interest" description="Disordered" evidence="2">
    <location>
        <begin position="1"/>
        <end position="43"/>
    </location>
</feature>
<proteinExistence type="inferred from homology"/>
<evidence type="ECO:0000259" key="3">
    <source>
        <dbReference type="Pfam" id="PF00135"/>
    </source>
</evidence>
<reference evidence="4" key="1">
    <citation type="submission" date="2023-09" db="UniProtKB">
        <authorList>
            <consortium name="Ensembl"/>
        </authorList>
    </citation>
    <scope>IDENTIFICATION</scope>
</reference>
<dbReference type="SUPFAM" id="SSF53474">
    <property type="entry name" value="alpha/beta-Hydrolases"/>
    <property type="match status" value="1"/>
</dbReference>
<dbReference type="InterPro" id="IPR002018">
    <property type="entry name" value="CarbesteraseB"/>
</dbReference>
<dbReference type="Pfam" id="PF00135">
    <property type="entry name" value="COesterase"/>
    <property type="match status" value="1"/>
</dbReference>
<organism evidence="4">
    <name type="scientific">Stegastes partitus</name>
    <name type="common">bicolor damselfish</name>
    <dbReference type="NCBI Taxonomy" id="144197"/>
    <lineage>
        <taxon>Eukaryota</taxon>
        <taxon>Metazoa</taxon>
        <taxon>Chordata</taxon>
        <taxon>Craniata</taxon>
        <taxon>Vertebrata</taxon>
        <taxon>Euteleostomi</taxon>
        <taxon>Actinopterygii</taxon>
        <taxon>Neopterygii</taxon>
        <taxon>Teleostei</taxon>
        <taxon>Neoteleostei</taxon>
        <taxon>Acanthomorphata</taxon>
        <taxon>Ovalentaria</taxon>
        <taxon>Pomacentridae</taxon>
        <taxon>Stegastes</taxon>
    </lineage>
</organism>
<evidence type="ECO:0000256" key="2">
    <source>
        <dbReference type="SAM" id="MobiDB-lite"/>
    </source>
</evidence>
<dbReference type="InterPro" id="IPR019819">
    <property type="entry name" value="Carboxylesterase_B_CS"/>
</dbReference>
<dbReference type="PANTHER" id="PTHR44590">
    <property type="entry name" value="CARBOXYLIC ESTER HYDROLASE-RELATED"/>
    <property type="match status" value="1"/>
</dbReference>
<accession>A0A3B5AVX4</accession>
<dbReference type="Gene3D" id="3.40.50.1820">
    <property type="entry name" value="alpha/beta hydrolase"/>
    <property type="match status" value="1"/>
</dbReference>
<dbReference type="STRING" id="144197.ENSSPAP00000021959"/>
<evidence type="ECO:0000256" key="1">
    <source>
        <dbReference type="ARBA" id="ARBA00005964"/>
    </source>
</evidence>
<dbReference type="Ensembl" id="ENSSPAT00000022307.1">
    <property type="protein sequence ID" value="ENSSPAP00000021959.1"/>
    <property type="gene ID" value="ENSSPAG00000016591.1"/>
</dbReference>
<comment type="similarity">
    <text evidence="1">Belongs to the type-B carboxylesterase/lipase family.</text>
</comment>
<sequence length="133" mass="14364">PINPEASVLTLPLPKHRRQSRSGKLGLPGSAGGSEVGAGKHRKTRVKQYLGIPFARPPVGPLRLAAPQDVEPWEGERDGTKQPPMCIQDPEIIVNVSRTMSLQFSPPELSEDCLYLNVYAPAQATTSDKLAVS</sequence>
<evidence type="ECO:0000313" key="4">
    <source>
        <dbReference type="Ensembl" id="ENSSPAP00000021959.1"/>
    </source>
</evidence>
<dbReference type="PROSITE" id="PS00941">
    <property type="entry name" value="CARBOXYLESTERASE_B_2"/>
    <property type="match status" value="1"/>
</dbReference>
<name>A0A3B5AVX4_9TELE</name>
<dbReference type="AlphaFoldDB" id="A0A3B5AVX4"/>
<dbReference type="InterPro" id="IPR029058">
    <property type="entry name" value="AB_hydrolase_fold"/>
</dbReference>